<evidence type="ECO:0000256" key="1">
    <source>
        <dbReference type="SAM" id="MobiDB-lite"/>
    </source>
</evidence>
<feature type="region of interest" description="Disordered" evidence="1">
    <location>
        <begin position="38"/>
        <end position="86"/>
    </location>
</feature>
<organism evidence="2 3">
    <name type="scientific">Denitratisoma oestradiolicum</name>
    <dbReference type="NCBI Taxonomy" id="311182"/>
    <lineage>
        <taxon>Bacteria</taxon>
        <taxon>Pseudomonadati</taxon>
        <taxon>Pseudomonadota</taxon>
        <taxon>Betaproteobacteria</taxon>
        <taxon>Nitrosomonadales</taxon>
        <taxon>Sterolibacteriaceae</taxon>
        <taxon>Denitratisoma</taxon>
    </lineage>
</organism>
<proteinExistence type="predicted"/>
<accession>A0A6S6XZZ0</accession>
<dbReference type="Proteomes" id="UP000515733">
    <property type="component" value="Chromosome"/>
</dbReference>
<protein>
    <submittedName>
        <fullName evidence="2">Uncharacterized protein</fullName>
    </submittedName>
</protein>
<keyword evidence="3" id="KW-1185">Reference proteome</keyword>
<name>A0A6S6XZZ0_9PROT</name>
<evidence type="ECO:0000313" key="3">
    <source>
        <dbReference type="Proteomes" id="UP000515733"/>
    </source>
</evidence>
<dbReference type="AlphaFoldDB" id="A0A6S6XZZ0"/>
<sequence>MMSIAKALQAPQAIKKAQPYWLGFFMLKRLITSWRRRQREQQEQQLQRGQRREQQPQARREQRRERREQQREPARERELLLSCHKR</sequence>
<reference evidence="2 3" key="1">
    <citation type="submission" date="2020-03" db="EMBL/GenBank/DDBJ databases">
        <authorList>
            <consortium name="Genoscope - CEA"/>
            <person name="William W."/>
        </authorList>
    </citation>
    <scope>NUCLEOTIDE SEQUENCE [LARGE SCALE GENOMIC DNA]</scope>
    <source>
        <strain evidence="3">DSM 16959</strain>
    </source>
</reference>
<gene>
    <name evidence="2" type="ORF">DENOEST_1317</name>
</gene>
<evidence type="ECO:0000313" key="2">
    <source>
        <dbReference type="EMBL" id="CAB1368482.1"/>
    </source>
</evidence>
<feature type="compositionally biased region" description="Basic and acidic residues" evidence="1">
    <location>
        <begin position="50"/>
        <end position="79"/>
    </location>
</feature>
<dbReference type="EMBL" id="LR778301">
    <property type="protein sequence ID" value="CAB1368482.1"/>
    <property type="molecule type" value="Genomic_DNA"/>
</dbReference>
<dbReference type="KEGG" id="doe:DENOEST_1317"/>